<gene>
    <name evidence="1" type="primary">ABSGL_04790.1 scaffold 5911</name>
</gene>
<dbReference type="AlphaFoldDB" id="A0A163JGI1"/>
<dbReference type="EMBL" id="LT552523">
    <property type="protein sequence ID" value="SAL99203.1"/>
    <property type="molecule type" value="Genomic_DNA"/>
</dbReference>
<proteinExistence type="predicted"/>
<sequence>MSTCTTPLSPSMTPIVYWALLSSDFVANGKGTSQYSNPDLTFSLPLFCMNPQSRLKRTYGMVVDTVSAWDFHGDDAY</sequence>
<dbReference type="Proteomes" id="UP000078561">
    <property type="component" value="Unassembled WGS sequence"/>
</dbReference>
<protein>
    <submittedName>
        <fullName evidence="1">Uncharacterized protein</fullName>
    </submittedName>
</protein>
<accession>A0A163JGI1</accession>
<keyword evidence="2" id="KW-1185">Reference proteome</keyword>
<name>A0A163JGI1_ABSGL</name>
<dbReference type="InParanoid" id="A0A163JGI1"/>
<evidence type="ECO:0000313" key="1">
    <source>
        <dbReference type="EMBL" id="SAL99203.1"/>
    </source>
</evidence>
<reference evidence="1" key="1">
    <citation type="submission" date="2016-04" db="EMBL/GenBank/DDBJ databases">
        <authorList>
            <person name="Evans L.H."/>
            <person name="Alamgir A."/>
            <person name="Owens N."/>
            <person name="Weber N.D."/>
            <person name="Virtaneva K."/>
            <person name="Barbian K."/>
            <person name="Babar A."/>
            <person name="Rosenke K."/>
        </authorList>
    </citation>
    <scope>NUCLEOTIDE SEQUENCE [LARGE SCALE GENOMIC DNA]</scope>
    <source>
        <strain evidence="1">CBS 101.48</strain>
    </source>
</reference>
<organism evidence="1">
    <name type="scientific">Absidia glauca</name>
    <name type="common">Pin mould</name>
    <dbReference type="NCBI Taxonomy" id="4829"/>
    <lineage>
        <taxon>Eukaryota</taxon>
        <taxon>Fungi</taxon>
        <taxon>Fungi incertae sedis</taxon>
        <taxon>Mucoromycota</taxon>
        <taxon>Mucoromycotina</taxon>
        <taxon>Mucoromycetes</taxon>
        <taxon>Mucorales</taxon>
        <taxon>Cunninghamellaceae</taxon>
        <taxon>Absidia</taxon>
    </lineage>
</organism>
<evidence type="ECO:0000313" key="2">
    <source>
        <dbReference type="Proteomes" id="UP000078561"/>
    </source>
</evidence>